<gene>
    <name evidence="2" type="ORF">EZS28_016672</name>
</gene>
<feature type="region of interest" description="Disordered" evidence="1">
    <location>
        <begin position="96"/>
        <end position="116"/>
    </location>
</feature>
<accession>A0A5J4VZ27</accession>
<comment type="caution">
    <text evidence="2">The sequence shown here is derived from an EMBL/GenBank/DDBJ whole genome shotgun (WGS) entry which is preliminary data.</text>
</comment>
<evidence type="ECO:0000313" key="3">
    <source>
        <dbReference type="Proteomes" id="UP000324800"/>
    </source>
</evidence>
<feature type="region of interest" description="Disordered" evidence="1">
    <location>
        <begin position="47"/>
        <end position="69"/>
    </location>
</feature>
<name>A0A5J4VZ27_9EUKA</name>
<organism evidence="2 3">
    <name type="scientific">Streblomastix strix</name>
    <dbReference type="NCBI Taxonomy" id="222440"/>
    <lineage>
        <taxon>Eukaryota</taxon>
        <taxon>Metamonada</taxon>
        <taxon>Preaxostyla</taxon>
        <taxon>Oxymonadida</taxon>
        <taxon>Streblomastigidae</taxon>
        <taxon>Streblomastix</taxon>
    </lineage>
</organism>
<proteinExistence type="predicted"/>
<reference evidence="2 3" key="1">
    <citation type="submission" date="2019-03" db="EMBL/GenBank/DDBJ databases">
        <title>Single cell metagenomics reveals metabolic interactions within the superorganism composed of flagellate Streblomastix strix and complex community of Bacteroidetes bacteria on its surface.</title>
        <authorList>
            <person name="Treitli S.C."/>
            <person name="Kolisko M."/>
            <person name="Husnik F."/>
            <person name="Keeling P."/>
            <person name="Hampl V."/>
        </authorList>
    </citation>
    <scope>NUCLEOTIDE SEQUENCE [LARGE SCALE GENOMIC DNA]</scope>
    <source>
        <strain evidence="2">ST1C</strain>
    </source>
</reference>
<dbReference type="AlphaFoldDB" id="A0A5J4VZ27"/>
<evidence type="ECO:0000256" key="1">
    <source>
        <dbReference type="SAM" id="MobiDB-lite"/>
    </source>
</evidence>
<protein>
    <submittedName>
        <fullName evidence="2">Uncharacterized protein</fullName>
    </submittedName>
</protein>
<dbReference type="EMBL" id="SNRW01004233">
    <property type="protein sequence ID" value="KAA6387802.1"/>
    <property type="molecule type" value="Genomic_DNA"/>
</dbReference>
<sequence>MEHLLKYAVTQRRPHEPVFPLFFTQKNKISDKFQNYYESSIFGKQYRSRDQKNGNMNNDNNLDKSGRRRGISIEMYDDKEKEKYWSFNSLFQRININNQKQQQKQKSKSKKKEEKEDVNQNRILLFGWGLFYMRENIEFLRMKCRLPAAPHKGMVESLQV</sequence>
<evidence type="ECO:0000313" key="2">
    <source>
        <dbReference type="EMBL" id="KAA6387802.1"/>
    </source>
</evidence>
<dbReference type="Proteomes" id="UP000324800">
    <property type="component" value="Unassembled WGS sequence"/>
</dbReference>